<reference evidence="4 5" key="1">
    <citation type="submission" date="2016-05" db="EMBL/GenBank/DDBJ databases">
        <authorList>
            <person name="Naeem Raeece"/>
        </authorList>
    </citation>
    <scope>NUCLEOTIDE SEQUENCE [LARGE SCALE GENOMIC DNA]</scope>
</reference>
<reference evidence="2" key="2">
    <citation type="submission" date="2016-05" db="EMBL/GenBank/DDBJ databases">
        <authorList>
            <person name="Lavstsen T."/>
            <person name="Jespersen J.S."/>
        </authorList>
    </citation>
    <scope>NUCLEOTIDE SEQUENCE [LARGE SCALE GENOMIC DNA]</scope>
</reference>
<evidence type="ECO:0000313" key="3">
    <source>
        <dbReference type="EMBL" id="SBS94725.1"/>
    </source>
</evidence>
<evidence type="ECO:0000313" key="2">
    <source>
        <dbReference type="EMBL" id="SBS85413.1"/>
    </source>
</evidence>
<gene>
    <name evidence="3" type="ORF">POVCU1_028760</name>
    <name evidence="2" type="ORF">POVCU2_0031330</name>
</gene>
<sequence length="212" mass="25120">MTNVSLLVYLLACPFNMKYVLDFPWYVHEMYRREECKDLSTRYRKRGSDVYLQQSEAYVPHSEEHLYEDAEVYFEIILRSKKDIRKNQKENYDKVVKSFVSDKNEYSLKSIHSSEEVIELYYVHVYTNKILKIMIEKRKEVKNYLHLFFTSNCIYKLNNNDYNRVKNGCSNVFDFIPAVFTTSSQGGRVVGIVGKTCVGNYHNRSGNHARHC</sequence>
<dbReference type="EMBL" id="FLQU01000419">
    <property type="protein sequence ID" value="SBS85413.1"/>
    <property type="molecule type" value="Genomic_DNA"/>
</dbReference>
<feature type="signal peptide" evidence="1">
    <location>
        <begin position="1"/>
        <end position="22"/>
    </location>
</feature>
<dbReference type="EMBL" id="FLQV01000530">
    <property type="protein sequence ID" value="SBS94725.1"/>
    <property type="molecule type" value="Genomic_DNA"/>
</dbReference>
<organism evidence="2 5">
    <name type="scientific">Plasmodium ovale curtisi</name>
    <dbReference type="NCBI Taxonomy" id="864141"/>
    <lineage>
        <taxon>Eukaryota</taxon>
        <taxon>Sar</taxon>
        <taxon>Alveolata</taxon>
        <taxon>Apicomplexa</taxon>
        <taxon>Aconoidasida</taxon>
        <taxon>Haemosporida</taxon>
        <taxon>Plasmodiidae</taxon>
        <taxon>Plasmodium</taxon>
        <taxon>Plasmodium (Plasmodium)</taxon>
    </lineage>
</organism>
<name>A0A1A8W2P7_PLAOA</name>
<evidence type="ECO:0000313" key="5">
    <source>
        <dbReference type="Proteomes" id="UP000078560"/>
    </source>
</evidence>
<feature type="chain" id="PRO_5015059650" evidence="1">
    <location>
        <begin position="23"/>
        <end position="212"/>
    </location>
</feature>
<proteinExistence type="predicted"/>
<keyword evidence="1" id="KW-0732">Signal</keyword>
<evidence type="ECO:0000256" key="1">
    <source>
        <dbReference type="SAM" id="SignalP"/>
    </source>
</evidence>
<accession>A0A1A8W2P7</accession>
<dbReference type="AlphaFoldDB" id="A0A1A8W2P7"/>
<evidence type="ECO:0000313" key="4">
    <source>
        <dbReference type="Proteomes" id="UP000078546"/>
    </source>
</evidence>
<dbReference type="Proteomes" id="UP000078560">
    <property type="component" value="Unassembled WGS sequence"/>
</dbReference>
<dbReference type="Proteomes" id="UP000078546">
    <property type="component" value="Unassembled WGS sequence"/>
</dbReference>
<protein>
    <submittedName>
        <fullName evidence="2">GPI-anchored wall transfer protein 1, putative (GWT1)</fullName>
    </submittedName>
</protein>